<proteinExistence type="predicted"/>
<organism evidence="2">
    <name type="scientific">invertebrate metagenome</name>
    <dbReference type="NCBI Taxonomy" id="1711999"/>
    <lineage>
        <taxon>unclassified sequences</taxon>
        <taxon>metagenomes</taxon>
        <taxon>organismal metagenomes</taxon>
    </lineage>
</organism>
<reference evidence="2" key="1">
    <citation type="journal article" date="2017" name="Appl. Environ. Microbiol.">
        <title>Molecular characterization of an Endozoicomonas-like organism causing infection in king scallop Pecten maximus L.</title>
        <authorList>
            <person name="Cano I."/>
            <person name="van Aerle R."/>
            <person name="Ross S."/>
            <person name="Verner-Jeffreys D.W."/>
            <person name="Paley R.K."/>
            <person name="Rimmer G."/>
            <person name="Ryder D."/>
            <person name="Hooper P."/>
            <person name="Stone D."/>
            <person name="Feist S.W."/>
        </authorList>
    </citation>
    <scope>NUCLEOTIDE SEQUENCE</scope>
</reference>
<dbReference type="AlphaFoldDB" id="A0A2H9T4G5"/>
<sequence length="114" mass="12752">MDIYASGVKVTHQALQQLVKNQGSSGEPERHGPELKNLALAIEAKIFPCRLFDRNMEVSVLQVYSSFPHSIPNGGNNAPWGLHLEVRRINVRVESTEVNDRTPSTRLLANQEHP</sequence>
<evidence type="ECO:0000313" key="2">
    <source>
        <dbReference type="EMBL" id="PJE78102.1"/>
    </source>
</evidence>
<protein>
    <submittedName>
        <fullName evidence="2">Uncharacterized protein</fullName>
    </submittedName>
</protein>
<accession>A0A2H9T4G5</accession>
<name>A0A2H9T4G5_9ZZZZ</name>
<gene>
    <name evidence="2" type="ORF">CI610_02967</name>
</gene>
<comment type="caution">
    <text evidence="2">The sequence shown here is derived from an EMBL/GenBank/DDBJ whole genome shotgun (WGS) entry which is preliminary data.</text>
</comment>
<dbReference type="EMBL" id="NSIT01000264">
    <property type="protein sequence ID" value="PJE78102.1"/>
    <property type="molecule type" value="Genomic_DNA"/>
</dbReference>
<feature type="region of interest" description="Disordered" evidence="1">
    <location>
        <begin position="95"/>
        <end position="114"/>
    </location>
</feature>
<evidence type="ECO:0000256" key="1">
    <source>
        <dbReference type="SAM" id="MobiDB-lite"/>
    </source>
</evidence>